<dbReference type="HOGENOM" id="CLU_003703_13_0_1"/>
<keyword evidence="3" id="KW-1185">Reference proteome</keyword>
<dbReference type="PANTHER" id="PTHR33096:SF1">
    <property type="entry name" value="CXC1-LIKE CYSTEINE CLUSTER ASSOCIATED WITH KDZ TRANSPOSASES DOMAIN-CONTAINING PROTEIN"/>
    <property type="match status" value="1"/>
</dbReference>
<evidence type="ECO:0000313" key="2">
    <source>
        <dbReference type="EMBL" id="KIK33164.1"/>
    </source>
</evidence>
<accession>A0A0D0A4I3</accession>
<dbReference type="Pfam" id="PF18803">
    <property type="entry name" value="CxC2"/>
    <property type="match status" value="1"/>
</dbReference>
<dbReference type="CDD" id="cd19757">
    <property type="entry name" value="Bbox1"/>
    <property type="match status" value="1"/>
</dbReference>
<dbReference type="InterPro" id="IPR040521">
    <property type="entry name" value="KDZ"/>
</dbReference>
<dbReference type="STRING" id="930992.A0A0D0A4I3"/>
<protein>
    <recommendedName>
        <fullName evidence="1">CxC2-like cysteine cluster KDZ transposase-associated domain-containing protein</fullName>
    </recommendedName>
</protein>
<sequence>MSERDTYVAELIQLDGRGDHVSGICGGCHAPALSRCLDCDDLQLYCHECTVSNHVRSPTHRIQEWTGEFFQGVSLKTFGLRVQLGHPAGQRCILPRPAFNDEFVLIDINGIHEVGLDFCGCETSDTHVRQLLRHGWFPSTSIDPRTAVTFRLLRHFQILSFESKASAYEYYHSLVRLTDNTGLSKPKDRYNAFMRMVREWRHLKMLKRFGRGHEASGVEGTSQGECVVICPACPQPGMNLPDGWEHATKDKQWLYATFVAIDANFRLKRRNVSTNEADPSLSKGWSYFVEEADCKSYLAEHLGEAQEKSTCSSHNAVNMADTKLSQGLAATGVGTIDCARHNMKRGNGVGDLQKGEKYINMDYLFFSTLCNNSLKILNVSYDIACQWHKHIWSRMESLPQSHHLNHVSKTIRFFVPKFHLPVHVAKCQSLFSFNFTRFVGRTDGEAPERGWSNINPVASSTKNMGPGCRRDTLDDHFGDWNWKKVVGLGALLLNKMKDALVERAEHQAAFDEFDTVISIKHRATWLSEMVIWEQNPNDTSVPNPLETKAIAITQAGARLRLAELEANELERGIDVSLHPEVSPSVLIASGLDLEEEQHRLKSLVESMGMHVTDTQRGSIVRMRNSLRRKIETWGRVQILYMPAVLQGGRDDQHNAEDIILSLPSWMKNKPCDQRLQNNEWELRYAQAYDALEELRQCLRIHCSLLTFKREWVHGQGANTRAQNALTRVHARRTACVKRYRSAWTALKALAMLLKKRDWKGRLQELADDHIKPLVDPFGVGEGRRQVSWIWMMEGIDCNGDCDDDGKHQCYSRIKSDVLPGVRIEWCKSRVRALRWTEEVELLTEEMGRVIRFLHWDAQRWDERRSRLAVENPAHTEGLHAYAARQAHIRRRLAAHFHALWAPYLMPTLGPGINTTHAELSLPDLTMPDAPLMDADGFCDNHT</sequence>
<evidence type="ECO:0000313" key="3">
    <source>
        <dbReference type="Proteomes" id="UP000054485"/>
    </source>
</evidence>
<dbReference type="Pfam" id="PF18758">
    <property type="entry name" value="KDZ"/>
    <property type="match status" value="1"/>
</dbReference>
<dbReference type="InterPro" id="IPR041457">
    <property type="entry name" value="CxC2_KDZ-assoc"/>
</dbReference>
<dbReference type="AlphaFoldDB" id="A0A0D0A4I3"/>
<evidence type="ECO:0000259" key="1">
    <source>
        <dbReference type="Pfam" id="PF18803"/>
    </source>
</evidence>
<proteinExistence type="predicted"/>
<organism evidence="2 3">
    <name type="scientific">Suillus luteus UH-Slu-Lm8-n1</name>
    <dbReference type="NCBI Taxonomy" id="930992"/>
    <lineage>
        <taxon>Eukaryota</taxon>
        <taxon>Fungi</taxon>
        <taxon>Dikarya</taxon>
        <taxon>Basidiomycota</taxon>
        <taxon>Agaricomycotina</taxon>
        <taxon>Agaricomycetes</taxon>
        <taxon>Agaricomycetidae</taxon>
        <taxon>Boletales</taxon>
        <taxon>Suillineae</taxon>
        <taxon>Suillaceae</taxon>
        <taxon>Suillus</taxon>
    </lineage>
</organism>
<dbReference type="InParanoid" id="A0A0D0A4I3"/>
<dbReference type="OrthoDB" id="3261436at2759"/>
<dbReference type="Proteomes" id="UP000054485">
    <property type="component" value="Unassembled WGS sequence"/>
</dbReference>
<dbReference type="PANTHER" id="PTHR33096">
    <property type="entry name" value="CXC2 DOMAIN-CONTAINING PROTEIN"/>
    <property type="match status" value="1"/>
</dbReference>
<gene>
    <name evidence="2" type="ORF">CY34DRAFT_100093</name>
</gene>
<reference evidence="2 3" key="1">
    <citation type="submission" date="2014-04" db="EMBL/GenBank/DDBJ databases">
        <authorList>
            <consortium name="DOE Joint Genome Institute"/>
            <person name="Kuo A."/>
            <person name="Ruytinx J."/>
            <person name="Rineau F."/>
            <person name="Colpaert J."/>
            <person name="Kohler A."/>
            <person name="Nagy L.G."/>
            <person name="Floudas D."/>
            <person name="Copeland A."/>
            <person name="Barry K.W."/>
            <person name="Cichocki N."/>
            <person name="Veneault-Fourrey C."/>
            <person name="LaButti K."/>
            <person name="Lindquist E.A."/>
            <person name="Lipzen A."/>
            <person name="Lundell T."/>
            <person name="Morin E."/>
            <person name="Murat C."/>
            <person name="Sun H."/>
            <person name="Tunlid A."/>
            <person name="Henrissat B."/>
            <person name="Grigoriev I.V."/>
            <person name="Hibbett D.S."/>
            <person name="Martin F."/>
            <person name="Nordberg H.P."/>
            <person name="Cantor M.N."/>
            <person name="Hua S.X."/>
        </authorList>
    </citation>
    <scope>NUCLEOTIDE SEQUENCE [LARGE SCALE GENOMIC DNA]</scope>
    <source>
        <strain evidence="2 3">UH-Slu-Lm8-n1</strain>
    </source>
</reference>
<reference evidence="3" key="2">
    <citation type="submission" date="2015-01" db="EMBL/GenBank/DDBJ databases">
        <title>Evolutionary Origins and Diversification of the Mycorrhizal Mutualists.</title>
        <authorList>
            <consortium name="DOE Joint Genome Institute"/>
            <consortium name="Mycorrhizal Genomics Consortium"/>
            <person name="Kohler A."/>
            <person name="Kuo A."/>
            <person name="Nagy L.G."/>
            <person name="Floudas D."/>
            <person name="Copeland A."/>
            <person name="Barry K.W."/>
            <person name="Cichocki N."/>
            <person name="Veneault-Fourrey C."/>
            <person name="LaButti K."/>
            <person name="Lindquist E.A."/>
            <person name="Lipzen A."/>
            <person name="Lundell T."/>
            <person name="Morin E."/>
            <person name="Murat C."/>
            <person name="Riley R."/>
            <person name="Ohm R."/>
            <person name="Sun H."/>
            <person name="Tunlid A."/>
            <person name="Henrissat B."/>
            <person name="Grigoriev I.V."/>
            <person name="Hibbett D.S."/>
            <person name="Martin F."/>
        </authorList>
    </citation>
    <scope>NUCLEOTIDE SEQUENCE [LARGE SCALE GENOMIC DNA]</scope>
    <source>
        <strain evidence="3">UH-Slu-Lm8-n1</strain>
    </source>
</reference>
<feature type="domain" description="CxC2-like cysteine cluster KDZ transposase-associated" evidence="1">
    <location>
        <begin position="75"/>
        <end position="182"/>
    </location>
</feature>
<dbReference type="EMBL" id="KN836007">
    <property type="protein sequence ID" value="KIK33164.1"/>
    <property type="molecule type" value="Genomic_DNA"/>
</dbReference>
<name>A0A0D0A4I3_9AGAM</name>